<keyword evidence="1" id="KW-0812">Transmembrane</keyword>
<organism evidence="2 3">
    <name type="scientific">Candidatus Merdivivens pullicola</name>
    <dbReference type="NCBI Taxonomy" id="2840872"/>
    <lineage>
        <taxon>Bacteria</taxon>
        <taxon>Pseudomonadati</taxon>
        <taxon>Bacteroidota</taxon>
        <taxon>Bacteroidia</taxon>
        <taxon>Bacteroidales</taxon>
        <taxon>Muribaculaceae</taxon>
        <taxon>Muribaculaceae incertae sedis</taxon>
        <taxon>Candidatus Merdivivens</taxon>
    </lineage>
</organism>
<accession>A0A9D9IHW0</accession>
<sequence>MKGSLVIVSFFAAGLLAGVSGLLPADFPVGEISKWALYALLLFVGLGIGSDSRFSEIVKTVRPKLLLVPLATIVGTLSFSALAALLLGFSGTPAFMTVPDGLAVGGGFTYYSLSSVLITQLKTPVIGAAGAAWLGTVALLTNVFKEIAVLLGAPIMTKLAGPLAPVCVGGAASMDVLLPSITAASGKRWAFVAVLHGAIIDFSVPFFVSFFCTL</sequence>
<feature type="transmembrane region" description="Helical" evidence="1">
    <location>
        <begin position="66"/>
        <end position="89"/>
    </location>
</feature>
<name>A0A9D9IHW0_9BACT</name>
<dbReference type="AlphaFoldDB" id="A0A9D9IHW0"/>
<dbReference type="InterPro" id="IPR005642">
    <property type="entry name" value="LysO"/>
</dbReference>
<dbReference type="Pfam" id="PF03956">
    <property type="entry name" value="Lys_export"/>
    <property type="match status" value="1"/>
</dbReference>
<dbReference type="GO" id="GO:0015661">
    <property type="term" value="F:L-lysine efflux transmembrane transporter activity"/>
    <property type="evidence" value="ECO:0007669"/>
    <property type="project" value="InterPro"/>
</dbReference>
<dbReference type="PANTHER" id="PTHR35804:SF1">
    <property type="entry name" value="LYSINE EXPORTER LYSO"/>
    <property type="match status" value="1"/>
</dbReference>
<evidence type="ECO:0000256" key="1">
    <source>
        <dbReference type="SAM" id="Phobius"/>
    </source>
</evidence>
<dbReference type="GO" id="GO:0005886">
    <property type="term" value="C:plasma membrane"/>
    <property type="evidence" value="ECO:0007669"/>
    <property type="project" value="TreeGrafter"/>
</dbReference>
<evidence type="ECO:0000313" key="2">
    <source>
        <dbReference type="EMBL" id="MBO8472470.1"/>
    </source>
</evidence>
<keyword evidence="1" id="KW-0472">Membrane</keyword>
<comment type="caution">
    <text evidence="2">The sequence shown here is derived from an EMBL/GenBank/DDBJ whole genome shotgun (WGS) entry which is preliminary data.</text>
</comment>
<feature type="transmembrane region" description="Helical" evidence="1">
    <location>
        <begin position="35"/>
        <end position="54"/>
    </location>
</feature>
<protein>
    <submittedName>
        <fullName evidence="2">Lysine exporter LysO family protein</fullName>
    </submittedName>
</protein>
<reference evidence="2" key="2">
    <citation type="journal article" date="2021" name="PeerJ">
        <title>Extensive microbial diversity within the chicken gut microbiome revealed by metagenomics and culture.</title>
        <authorList>
            <person name="Gilroy R."/>
            <person name="Ravi A."/>
            <person name="Getino M."/>
            <person name="Pursley I."/>
            <person name="Horton D.L."/>
            <person name="Alikhan N.F."/>
            <person name="Baker D."/>
            <person name="Gharbi K."/>
            <person name="Hall N."/>
            <person name="Watson M."/>
            <person name="Adriaenssens E.M."/>
            <person name="Foster-Nyarko E."/>
            <person name="Jarju S."/>
            <person name="Secka A."/>
            <person name="Antonio M."/>
            <person name="Oren A."/>
            <person name="Chaudhuri R.R."/>
            <person name="La Ragione R."/>
            <person name="Hildebrand F."/>
            <person name="Pallen M.J."/>
        </authorList>
    </citation>
    <scope>NUCLEOTIDE SEQUENCE</scope>
    <source>
        <strain evidence="2">B1-8020</strain>
    </source>
</reference>
<proteinExistence type="predicted"/>
<keyword evidence="1" id="KW-1133">Transmembrane helix</keyword>
<gene>
    <name evidence="2" type="ORF">IAB81_02415</name>
</gene>
<dbReference type="PANTHER" id="PTHR35804">
    <property type="entry name" value="LYSINE EXPORTER LYSO"/>
    <property type="match status" value="1"/>
</dbReference>
<dbReference type="Proteomes" id="UP000823604">
    <property type="component" value="Unassembled WGS sequence"/>
</dbReference>
<dbReference type="EMBL" id="JADIMA010000026">
    <property type="protein sequence ID" value="MBO8472470.1"/>
    <property type="molecule type" value="Genomic_DNA"/>
</dbReference>
<reference evidence="2" key="1">
    <citation type="submission" date="2020-10" db="EMBL/GenBank/DDBJ databases">
        <authorList>
            <person name="Gilroy R."/>
        </authorList>
    </citation>
    <scope>NUCLEOTIDE SEQUENCE</scope>
    <source>
        <strain evidence="2">B1-8020</strain>
    </source>
</reference>
<evidence type="ECO:0000313" key="3">
    <source>
        <dbReference type="Proteomes" id="UP000823604"/>
    </source>
</evidence>
<feature type="transmembrane region" description="Helical" evidence="1">
    <location>
        <begin position="190"/>
        <end position="211"/>
    </location>
</feature>